<evidence type="ECO:0000313" key="12">
    <source>
        <dbReference type="EMBL" id="CTQ68921.1"/>
    </source>
</evidence>
<dbReference type="InterPro" id="IPR001433">
    <property type="entry name" value="OxRdtase_FAD/NAD-bd"/>
</dbReference>
<evidence type="ECO:0000256" key="3">
    <source>
        <dbReference type="ARBA" id="ARBA00022714"/>
    </source>
</evidence>
<dbReference type="STRING" id="388408.LAX5112_01935"/>
<evidence type="ECO:0000256" key="1">
    <source>
        <dbReference type="ARBA" id="ARBA00001974"/>
    </source>
</evidence>
<dbReference type="GO" id="GO:0046872">
    <property type="term" value="F:metal ion binding"/>
    <property type="evidence" value="ECO:0007669"/>
    <property type="project" value="UniProtKB-KW"/>
</dbReference>
<evidence type="ECO:0000256" key="7">
    <source>
        <dbReference type="ARBA" id="ARBA00023004"/>
    </source>
</evidence>
<dbReference type="InterPro" id="IPR008333">
    <property type="entry name" value="Cbr1-like_FAD-bd_dom"/>
</dbReference>
<keyword evidence="7" id="KW-0408">Iron</keyword>
<dbReference type="CDD" id="cd06215">
    <property type="entry name" value="FNR_iron_sulfur_binding_1"/>
    <property type="match status" value="1"/>
</dbReference>
<evidence type="ECO:0000259" key="11">
    <source>
        <dbReference type="PROSITE" id="PS51384"/>
    </source>
</evidence>
<dbReference type="GO" id="GO:0016491">
    <property type="term" value="F:oxidoreductase activity"/>
    <property type="evidence" value="ECO:0007669"/>
    <property type="project" value="UniProtKB-KW"/>
</dbReference>
<comment type="similarity">
    <text evidence="9">In the N-terminal section; belongs to the FAD-binding oxidoreductase type 6 family.</text>
</comment>
<evidence type="ECO:0000313" key="13">
    <source>
        <dbReference type="Proteomes" id="UP000053235"/>
    </source>
</evidence>
<dbReference type="PROSITE" id="PS51384">
    <property type="entry name" value="FAD_FR"/>
    <property type="match status" value="1"/>
</dbReference>
<dbReference type="SUPFAM" id="SSF54292">
    <property type="entry name" value="2Fe-2S ferredoxin-like"/>
    <property type="match status" value="1"/>
</dbReference>
<dbReference type="InterPro" id="IPR012675">
    <property type="entry name" value="Beta-grasp_dom_sf"/>
</dbReference>
<keyword evidence="4" id="KW-0479">Metal-binding</keyword>
<dbReference type="CDD" id="cd00207">
    <property type="entry name" value="fer2"/>
    <property type="match status" value="1"/>
</dbReference>
<dbReference type="SUPFAM" id="SSF52343">
    <property type="entry name" value="Ferredoxin reductase-like, C-terminal NADP-linked domain"/>
    <property type="match status" value="1"/>
</dbReference>
<dbReference type="Pfam" id="PF00970">
    <property type="entry name" value="FAD_binding_6"/>
    <property type="match status" value="1"/>
</dbReference>
<dbReference type="Gene3D" id="3.40.50.80">
    <property type="entry name" value="Nucleotide-binding domain of ferredoxin-NADP reductase (FNR) module"/>
    <property type="match status" value="1"/>
</dbReference>
<dbReference type="Pfam" id="PF00175">
    <property type="entry name" value="NAD_binding_1"/>
    <property type="match status" value="1"/>
</dbReference>
<gene>
    <name evidence="12" type="primary">hmp</name>
    <name evidence="12" type="ORF">LAX5112_01935</name>
</gene>
<evidence type="ECO:0000256" key="8">
    <source>
        <dbReference type="ARBA" id="ARBA00023014"/>
    </source>
</evidence>
<dbReference type="InterPro" id="IPR006058">
    <property type="entry name" value="2Fe2S_fd_BS"/>
</dbReference>
<dbReference type="InterPro" id="IPR039261">
    <property type="entry name" value="FNR_nucleotide-bd"/>
</dbReference>
<dbReference type="PRINTS" id="PR00410">
    <property type="entry name" value="PHEHYDRXLASE"/>
</dbReference>
<keyword evidence="3" id="KW-0001">2Fe-2S</keyword>
<dbReference type="Pfam" id="PF00111">
    <property type="entry name" value="Fer2"/>
    <property type="match status" value="1"/>
</dbReference>
<dbReference type="InterPro" id="IPR036010">
    <property type="entry name" value="2Fe-2S_ferredoxin-like_sf"/>
</dbReference>
<sequence length="359" mass="39444">MAMIPMPDKDTPVWTDAEMLECVNVLPEAPNVKTFTFRPPSGNRFVYKAGQFITLDLPVPGGNVQRTYTISSSPVTQAYLSVTVKAQEGSIGTRWMLGHLVPGMQIKAFGPAGLFHLPSNPDGKFLFISAGSGVTPMMSMAGTLFERGEEPDICFIQCANRPAELIFRKRLEYMACRTNGLQLHFVVNQSDPYEVWTGYRGYFNQLMLGLMCNDYLERDVYCCGPEGFMEGVREILNALGYDMDRYHQESFQAPAETKEELTEFDDVVPQEDTKAHIVFTGSNVSAWCSETDTVLAVAKEAGLNIPSGCTFGVCGTCKVKKVSGDVHMVHSGGISDEDVEDGFILACCSNPIGTVEVEV</sequence>
<proteinExistence type="inferred from homology"/>
<dbReference type="GO" id="GO:0051537">
    <property type="term" value="F:2 iron, 2 sulfur cluster binding"/>
    <property type="evidence" value="ECO:0007669"/>
    <property type="project" value="UniProtKB-KW"/>
</dbReference>
<keyword evidence="8" id="KW-0411">Iron-sulfur</keyword>
<dbReference type="PROSITE" id="PS00197">
    <property type="entry name" value="2FE2S_FER_1"/>
    <property type="match status" value="1"/>
</dbReference>
<keyword evidence="2" id="KW-0285">Flavoprotein</keyword>
<evidence type="ECO:0000259" key="10">
    <source>
        <dbReference type="PROSITE" id="PS51085"/>
    </source>
</evidence>
<keyword evidence="6 12" id="KW-0560">Oxidoreductase</keyword>
<dbReference type="AlphaFoldDB" id="A0A0M7A2X4"/>
<dbReference type="InterPro" id="IPR017927">
    <property type="entry name" value="FAD-bd_FR_type"/>
</dbReference>
<dbReference type="Gene3D" id="2.40.30.10">
    <property type="entry name" value="Translation factors"/>
    <property type="match status" value="1"/>
</dbReference>
<dbReference type="EMBL" id="CXWD01000006">
    <property type="protein sequence ID" value="CTQ68921.1"/>
    <property type="molecule type" value="Genomic_DNA"/>
</dbReference>
<feature type="domain" description="FAD-binding FR-type" evidence="11">
    <location>
        <begin position="12"/>
        <end position="118"/>
    </location>
</feature>
<evidence type="ECO:0000256" key="9">
    <source>
        <dbReference type="ARBA" id="ARBA00061434"/>
    </source>
</evidence>
<evidence type="ECO:0000256" key="4">
    <source>
        <dbReference type="ARBA" id="ARBA00022723"/>
    </source>
</evidence>
<dbReference type="SUPFAM" id="SSF63380">
    <property type="entry name" value="Riboflavin synthase domain-like"/>
    <property type="match status" value="1"/>
</dbReference>
<reference evidence="13" key="1">
    <citation type="submission" date="2015-07" db="EMBL/GenBank/DDBJ databases">
        <authorList>
            <person name="Rodrigo-Torres Lidia"/>
            <person name="Arahal R.David."/>
        </authorList>
    </citation>
    <scope>NUCLEOTIDE SEQUENCE [LARGE SCALE GENOMIC DNA]</scope>
    <source>
        <strain evidence="13">CECT 5112</strain>
    </source>
</reference>
<accession>A0A0M7A2X4</accession>
<evidence type="ECO:0000256" key="2">
    <source>
        <dbReference type="ARBA" id="ARBA00022630"/>
    </source>
</evidence>
<protein>
    <submittedName>
        <fullName evidence="12">3-ketosteroid-9-alpha-hydroxylase reductase subunit</fullName>
        <ecNumber evidence="12">1.17.1.-</ecNumber>
    </submittedName>
</protein>
<evidence type="ECO:0000256" key="5">
    <source>
        <dbReference type="ARBA" id="ARBA00022827"/>
    </source>
</evidence>
<dbReference type="InterPro" id="IPR001041">
    <property type="entry name" value="2Fe-2S_ferredoxin-type"/>
</dbReference>
<name>A0A0M7A2X4_9HYPH</name>
<dbReference type="InterPro" id="IPR017938">
    <property type="entry name" value="Riboflavin_synthase-like_b-brl"/>
</dbReference>
<dbReference type="Gene3D" id="3.10.20.30">
    <property type="match status" value="1"/>
</dbReference>
<dbReference type="EC" id="1.17.1.-" evidence="12"/>
<evidence type="ECO:0000256" key="6">
    <source>
        <dbReference type="ARBA" id="ARBA00023002"/>
    </source>
</evidence>
<dbReference type="InterPro" id="IPR050415">
    <property type="entry name" value="MRET"/>
</dbReference>
<dbReference type="PANTHER" id="PTHR47354:SF6">
    <property type="entry name" value="NADH OXIDOREDUCTASE HCR"/>
    <property type="match status" value="1"/>
</dbReference>
<comment type="cofactor">
    <cofactor evidence="1">
        <name>FAD</name>
        <dbReference type="ChEBI" id="CHEBI:57692"/>
    </cofactor>
</comment>
<feature type="domain" description="2Fe-2S ferredoxin-type" evidence="10">
    <location>
        <begin position="275"/>
        <end position="359"/>
    </location>
</feature>
<dbReference type="PROSITE" id="PS51085">
    <property type="entry name" value="2FE2S_FER_2"/>
    <property type="match status" value="1"/>
</dbReference>
<dbReference type="Proteomes" id="UP000053235">
    <property type="component" value="Unassembled WGS sequence"/>
</dbReference>
<keyword evidence="5" id="KW-0274">FAD</keyword>
<dbReference type="RefSeq" id="WP_008191429.1">
    <property type="nucleotide sequence ID" value="NZ_CXWD01000006.1"/>
</dbReference>
<keyword evidence="13" id="KW-1185">Reference proteome</keyword>
<dbReference type="PANTHER" id="PTHR47354">
    <property type="entry name" value="NADH OXIDOREDUCTASE HCR"/>
    <property type="match status" value="1"/>
</dbReference>
<organism evidence="12 13">
    <name type="scientific">Roseibium alexandrii</name>
    <dbReference type="NCBI Taxonomy" id="388408"/>
    <lineage>
        <taxon>Bacteria</taxon>
        <taxon>Pseudomonadati</taxon>
        <taxon>Pseudomonadota</taxon>
        <taxon>Alphaproteobacteria</taxon>
        <taxon>Hyphomicrobiales</taxon>
        <taxon>Stappiaceae</taxon>
        <taxon>Roseibium</taxon>
    </lineage>
</organism>